<dbReference type="PROSITE" id="PS51221">
    <property type="entry name" value="TTL"/>
    <property type="match status" value="1"/>
</dbReference>
<accession>A0A5B7G5V6</accession>
<dbReference type="PANTHER" id="PTHR46088">
    <property type="entry name" value="TUBULIN--TYROSINE LIGASE-LIKE PROTEIN 12"/>
    <property type="match status" value="1"/>
</dbReference>
<dbReference type="Pfam" id="PF03133">
    <property type="entry name" value="TTL"/>
    <property type="match status" value="1"/>
</dbReference>
<keyword evidence="1" id="KW-0436">Ligase</keyword>
<sequence length="153" mass="18048">MLLSVKPLKVAVYKRFWLRFANLAFDLTELDNANKHFTVNNYNDSGLLQMYCHDFITKFDGQYPEHPWEQAERRIFSMILQSHSKLEIQRQVKSCRVYPCCVPGGRCMEPQLLEVNYGSDCKRACEYYPDFFNDVLSVMFLDEMEGHNVEVLE</sequence>
<reference evidence="1 2" key="1">
    <citation type="submission" date="2019-05" db="EMBL/GenBank/DDBJ databases">
        <title>Another draft genome of Portunus trituberculatus and its Hox gene families provides insights of decapod evolution.</title>
        <authorList>
            <person name="Jeong J.-H."/>
            <person name="Song I."/>
            <person name="Kim S."/>
            <person name="Choi T."/>
            <person name="Kim D."/>
            <person name="Ryu S."/>
            <person name="Kim W."/>
        </authorList>
    </citation>
    <scope>NUCLEOTIDE SEQUENCE [LARGE SCALE GENOMIC DNA]</scope>
    <source>
        <tissue evidence="1">Muscle</tissue>
    </source>
</reference>
<organism evidence="1 2">
    <name type="scientific">Portunus trituberculatus</name>
    <name type="common">Swimming crab</name>
    <name type="synonym">Neptunus trituberculatus</name>
    <dbReference type="NCBI Taxonomy" id="210409"/>
    <lineage>
        <taxon>Eukaryota</taxon>
        <taxon>Metazoa</taxon>
        <taxon>Ecdysozoa</taxon>
        <taxon>Arthropoda</taxon>
        <taxon>Crustacea</taxon>
        <taxon>Multicrustacea</taxon>
        <taxon>Malacostraca</taxon>
        <taxon>Eumalacostraca</taxon>
        <taxon>Eucarida</taxon>
        <taxon>Decapoda</taxon>
        <taxon>Pleocyemata</taxon>
        <taxon>Brachyura</taxon>
        <taxon>Eubrachyura</taxon>
        <taxon>Portunoidea</taxon>
        <taxon>Portunidae</taxon>
        <taxon>Portuninae</taxon>
        <taxon>Portunus</taxon>
    </lineage>
</organism>
<evidence type="ECO:0000313" key="2">
    <source>
        <dbReference type="Proteomes" id="UP000324222"/>
    </source>
</evidence>
<gene>
    <name evidence="1" type="primary">TTLL12</name>
    <name evidence="1" type="ORF">E2C01_048232</name>
</gene>
<dbReference type="Proteomes" id="UP000324222">
    <property type="component" value="Unassembled WGS sequence"/>
</dbReference>
<dbReference type="GO" id="GO:0005737">
    <property type="term" value="C:cytoplasm"/>
    <property type="evidence" value="ECO:0007669"/>
    <property type="project" value="TreeGrafter"/>
</dbReference>
<dbReference type="EMBL" id="VSRR010012269">
    <property type="protein sequence ID" value="MPC54322.1"/>
    <property type="molecule type" value="Genomic_DNA"/>
</dbReference>
<evidence type="ECO:0000313" key="1">
    <source>
        <dbReference type="EMBL" id="MPC54322.1"/>
    </source>
</evidence>
<dbReference type="InterPro" id="IPR027749">
    <property type="entry name" value="TTLL12"/>
</dbReference>
<keyword evidence="2" id="KW-1185">Reference proteome</keyword>
<dbReference type="PANTHER" id="PTHR46088:SF1">
    <property type="entry name" value="TUBULIN--TYROSINE LIGASE-LIKE PROTEIN 12"/>
    <property type="match status" value="1"/>
</dbReference>
<name>A0A5B7G5V6_PORTR</name>
<dbReference type="InterPro" id="IPR004344">
    <property type="entry name" value="TTL/TTLL_fam"/>
</dbReference>
<dbReference type="OrthoDB" id="60477at2759"/>
<dbReference type="AlphaFoldDB" id="A0A5B7G5V6"/>
<proteinExistence type="predicted"/>
<dbReference type="GO" id="GO:0016874">
    <property type="term" value="F:ligase activity"/>
    <property type="evidence" value="ECO:0007669"/>
    <property type="project" value="UniProtKB-KW"/>
</dbReference>
<comment type="caution">
    <text evidence="1">The sequence shown here is derived from an EMBL/GenBank/DDBJ whole genome shotgun (WGS) entry which is preliminary data.</text>
</comment>
<protein>
    <submittedName>
        <fullName evidence="1">Tubulin--tyrosine ligase-like protein 12</fullName>
    </submittedName>
</protein>
<dbReference type="Gene3D" id="3.30.470.20">
    <property type="entry name" value="ATP-grasp fold, B domain"/>
    <property type="match status" value="1"/>
</dbReference>